<reference evidence="2" key="1">
    <citation type="journal article" date="2014" name="Int. J. Syst. Evol. Microbiol.">
        <title>Complete genome sequence of Corynebacterium casei LMG S-19264T (=DSM 44701T), isolated from a smear-ripened cheese.</title>
        <authorList>
            <consortium name="US DOE Joint Genome Institute (JGI-PGF)"/>
            <person name="Walter F."/>
            <person name="Albersmeier A."/>
            <person name="Kalinowski J."/>
            <person name="Ruckert C."/>
        </authorList>
    </citation>
    <scope>NUCLEOTIDE SEQUENCE</scope>
    <source>
        <strain evidence="2">JCM 14265</strain>
    </source>
</reference>
<dbReference type="Proteomes" id="UP001501425">
    <property type="component" value="Unassembled WGS sequence"/>
</dbReference>
<dbReference type="RefSeq" id="WP_343777547.1">
    <property type="nucleotide sequence ID" value="NZ_BAAADQ010000004.1"/>
</dbReference>
<dbReference type="Proteomes" id="UP001567571">
    <property type="component" value="Unassembled WGS sequence"/>
</dbReference>
<dbReference type="EMBL" id="JBEDNW010000009">
    <property type="protein sequence ID" value="MEZ3168553.1"/>
    <property type="molecule type" value="Genomic_DNA"/>
</dbReference>
<dbReference type="SUPFAM" id="SSF51735">
    <property type="entry name" value="NAD(P)-binding Rossmann-fold domains"/>
    <property type="match status" value="1"/>
</dbReference>
<proteinExistence type="predicted"/>
<evidence type="ECO:0000313" key="3">
    <source>
        <dbReference type="EMBL" id="MEZ3168553.1"/>
    </source>
</evidence>
<protein>
    <submittedName>
        <fullName evidence="2">SDR family NAD(P)-dependent oxidoreductase</fullName>
    </submittedName>
</protein>
<evidence type="ECO:0000256" key="1">
    <source>
        <dbReference type="ARBA" id="ARBA00023002"/>
    </source>
</evidence>
<dbReference type="AlphaFoldDB" id="A0AAV3SR61"/>
<dbReference type="PANTHER" id="PTHR43157">
    <property type="entry name" value="PHOSPHATIDYLINOSITOL-GLYCAN BIOSYNTHESIS CLASS F PROTEIN-RELATED"/>
    <property type="match status" value="1"/>
</dbReference>
<comment type="caution">
    <text evidence="2">The sequence shown here is derived from an EMBL/GenBank/DDBJ whole genome shotgun (WGS) entry which is preliminary data.</text>
</comment>
<sequence length="295" mass="31896">MTDDLSDRTILLTGGTSGFGRVAAVDLANRGATVVVVGRDESKGATLVERSTDFAGTIAFHQADLASQSTVRSLAATVKREYDRIDVLAHNAGLSAGSRRESPDGIELTLAVNHLAPYLLTYELLDHLRDAPDPRVVITASDIHRRATLDFDDLQLTDEYDSLDAYARSKLANIAFTVELDARLPDDAAVTVNCVHPGFIPSTDLFREVSLRTRVLVRIAGLIPGVATSKQAAAERLQMLLVDPRYGSVSGQYVGSDGPEDPAPEATNQAVRRRLWRISAELVGITLDWPASTMD</sequence>
<gene>
    <name evidence="3" type="ORF">ABNG02_14625</name>
    <name evidence="2" type="ORF">GCM10008994_12460</name>
</gene>
<reference evidence="3 5" key="3">
    <citation type="submission" date="2024-06" db="EMBL/GenBank/DDBJ databases">
        <title>Halorubrum miltondacostae sp. nov., a potential PHA producer isolated from an inland solar saltern in Rio Maior, Portugal.</title>
        <authorList>
            <person name="Albuquerque L."/>
            <person name="Viver T."/>
            <person name="Barroso C."/>
            <person name="Claudino R."/>
            <person name="Galvan M."/>
            <person name="Simoes G."/>
            <person name="Lobo Da Cunha A."/>
            <person name="Egas C."/>
        </authorList>
    </citation>
    <scope>NUCLEOTIDE SEQUENCE [LARGE SCALE GENOMIC DNA]</scope>
    <source>
        <strain evidence="3 5">DSM 18646</strain>
    </source>
</reference>
<accession>A0AAV3SR61</accession>
<dbReference type="EMBL" id="BAAADQ010000004">
    <property type="protein sequence ID" value="GAA0538792.1"/>
    <property type="molecule type" value="Genomic_DNA"/>
</dbReference>
<dbReference type="PANTHER" id="PTHR43157:SF31">
    <property type="entry name" value="PHOSPHATIDYLINOSITOL-GLYCAN BIOSYNTHESIS CLASS F PROTEIN"/>
    <property type="match status" value="1"/>
</dbReference>
<dbReference type="Pfam" id="PF00106">
    <property type="entry name" value="adh_short"/>
    <property type="match status" value="1"/>
</dbReference>
<reference evidence="2" key="2">
    <citation type="submission" date="2023-12" db="EMBL/GenBank/DDBJ databases">
        <authorList>
            <person name="Sun Q."/>
            <person name="Inoue M."/>
        </authorList>
    </citation>
    <scope>NUCLEOTIDE SEQUENCE</scope>
    <source>
        <strain evidence="2">JCM 14265</strain>
    </source>
</reference>
<evidence type="ECO:0000313" key="5">
    <source>
        <dbReference type="Proteomes" id="UP001567571"/>
    </source>
</evidence>
<dbReference type="PRINTS" id="PR00081">
    <property type="entry name" value="GDHRDH"/>
</dbReference>
<dbReference type="InterPro" id="IPR036291">
    <property type="entry name" value="NAD(P)-bd_dom_sf"/>
</dbReference>
<name>A0AAV3SR61_9EURY</name>
<keyword evidence="5" id="KW-1185">Reference proteome</keyword>
<evidence type="ECO:0000313" key="2">
    <source>
        <dbReference type="EMBL" id="GAA0538792.1"/>
    </source>
</evidence>
<dbReference type="GO" id="GO:0016491">
    <property type="term" value="F:oxidoreductase activity"/>
    <property type="evidence" value="ECO:0007669"/>
    <property type="project" value="UniProtKB-KW"/>
</dbReference>
<dbReference type="InterPro" id="IPR002347">
    <property type="entry name" value="SDR_fam"/>
</dbReference>
<keyword evidence="1" id="KW-0560">Oxidoreductase</keyword>
<evidence type="ECO:0000313" key="4">
    <source>
        <dbReference type="Proteomes" id="UP001501425"/>
    </source>
</evidence>
<organism evidence="2 4">
    <name type="scientific">Halorubrum ejinorense</name>
    <dbReference type="NCBI Taxonomy" id="425309"/>
    <lineage>
        <taxon>Archaea</taxon>
        <taxon>Methanobacteriati</taxon>
        <taxon>Methanobacteriota</taxon>
        <taxon>Stenosarchaea group</taxon>
        <taxon>Halobacteria</taxon>
        <taxon>Halobacteriales</taxon>
        <taxon>Haloferacaceae</taxon>
        <taxon>Halorubrum</taxon>
    </lineage>
</organism>
<dbReference type="Gene3D" id="3.40.50.720">
    <property type="entry name" value="NAD(P)-binding Rossmann-like Domain"/>
    <property type="match status" value="1"/>
</dbReference>